<reference evidence="3" key="1">
    <citation type="journal article" date="2019" name="Int. J. Syst. Evol. Microbiol.">
        <title>The Global Catalogue of Microorganisms (GCM) 10K type strain sequencing project: providing services to taxonomists for standard genome sequencing and annotation.</title>
        <authorList>
            <consortium name="The Broad Institute Genomics Platform"/>
            <consortium name="The Broad Institute Genome Sequencing Center for Infectious Disease"/>
            <person name="Wu L."/>
            <person name="Ma J."/>
        </authorList>
    </citation>
    <scope>NUCLEOTIDE SEQUENCE [LARGE SCALE GENOMIC DNA]</scope>
    <source>
        <strain evidence="3">JCM 3272</strain>
    </source>
</reference>
<dbReference type="Pfam" id="PF19054">
    <property type="entry name" value="DUF5753"/>
    <property type="match status" value="1"/>
</dbReference>
<protein>
    <submittedName>
        <fullName evidence="2">Helix-turn-helix transcriptional regulator</fullName>
    </submittedName>
</protein>
<organism evidence="2 3">
    <name type="scientific">Dactylosporangium salmoneum</name>
    <dbReference type="NCBI Taxonomy" id="53361"/>
    <lineage>
        <taxon>Bacteria</taxon>
        <taxon>Bacillati</taxon>
        <taxon>Actinomycetota</taxon>
        <taxon>Actinomycetes</taxon>
        <taxon>Micromonosporales</taxon>
        <taxon>Micromonosporaceae</taxon>
        <taxon>Dactylosporangium</taxon>
    </lineage>
</organism>
<dbReference type="Gene3D" id="1.10.260.40">
    <property type="entry name" value="lambda repressor-like DNA-binding domains"/>
    <property type="match status" value="1"/>
</dbReference>
<dbReference type="InterPro" id="IPR010982">
    <property type="entry name" value="Lambda_DNA-bd_dom_sf"/>
</dbReference>
<dbReference type="InterPro" id="IPR043917">
    <property type="entry name" value="DUF5753"/>
</dbReference>
<accession>A0ABP5TGU5</accession>
<dbReference type="PROSITE" id="PS50943">
    <property type="entry name" value="HTH_CROC1"/>
    <property type="match status" value="1"/>
</dbReference>
<evidence type="ECO:0000259" key="1">
    <source>
        <dbReference type="PROSITE" id="PS50943"/>
    </source>
</evidence>
<dbReference type="InterPro" id="IPR001387">
    <property type="entry name" value="Cro/C1-type_HTH"/>
</dbReference>
<dbReference type="Proteomes" id="UP001501444">
    <property type="component" value="Unassembled WGS sequence"/>
</dbReference>
<evidence type="ECO:0000313" key="3">
    <source>
        <dbReference type="Proteomes" id="UP001501444"/>
    </source>
</evidence>
<proteinExistence type="predicted"/>
<dbReference type="EMBL" id="BAAARV010000030">
    <property type="protein sequence ID" value="GAA2351187.1"/>
    <property type="molecule type" value="Genomic_DNA"/>
</dbReference>
<dbReference type="CDD" id="cd00093">
    <property type="entry name" value="HTH_XRE"/>
    <property type="match status" value="1"/>
</dbReference>
<dbReference type="SMART" id="SM00530">
    <property type="entry name" value="HTH_XRE"/>
    <property type="match status" value="1"/>
</dbReference>
<evidence type="ECO:0000313" key="2">
    <source>
        <dbReference type="EMBL" id="GAA2351187.1"/>
    </source>
</evidence>
<name>A0ABP5TGU5_9ACTN</name>
<dbReference type="SUPFAM" id="SSF47413">
    <property type="entry name" value="lambda repressor-like DNA-binding domains"/>
    <property type="match status" value="1"/>
</dbReference>
<comment type="caution">
    <text evidence="2">The sequence shown here is derived from an EMBL/GenBank/DDBJ whole genome shotgun (WGS) entry which is preliminary data.</text>
</comment>
<dbReference type="RefSeq" id="WP_344614058.1">
    <property type="nucleotide sequence ID" value="NZ_BAAARV010000030.1"/>
</dbReference>
<dbReference type="Pfam" id="PF13560">
    <property type="entry name" value="HTH_31"/>
    <property type="match status" value="1"/>
</dbReference>
<feature type="domain" description="HTH cro/C1-type" evidence="1">
    <location>
        <begin position="18"/>
        <end position="73"/>
    </location>
</feature>
<keyword evidence="3" id="KW-1185">Reference proteome</keyword>
<gene>
    <name evidence="2" type="ORF">GCM10010170_041160</name>
</gene>
<sequence>MSPGDTPAVARRKVRLAIKDARSAKGDTQTQVAEAMEWSLSKVMRIESGEVTISKNDLRPLLAYLGVKDRKVVEELLEATAAARQRKQWWDDKRYQGALLTQATRQLISFEAEASSIRSFAPTTFPGWLQTERYARAILEGYAYEIAEDVIEARMSIRMERQKMLRGREPRPALHALVDESILLREVGGVEVLREQLAAISAAIEDGLVVVRIHPSSRPMPPFGHFDLLNLAGEADGHAVLYRESGLYDEIVDDAVRIARHREGWDRTWDGALDEKNSARRIAAAAASAGAYPAGSDLRTE</sequence>